<protein>
    <submittedName>
        <fullName evidence="8">Iron ABC transporter substrate-binding protein</fullName>
    </submittedName>
</protein>
<keyword evidence="5 6" id="KW-0732">Signal</keyword>
<dbReference type="AlphaFoldDB" id="A0A0T5NRV6"/>
<evidence type="ECO:0000256" key="6">
    <source>
        <dbReference type="SAM" id="SignalP"/>
    </source>
</evidence>
<keyword evidence="4" id="KW-0408">Iron</keyword>
<gene>
    <name evidence="8" type="ORF">XM53_15405</name>
</gene>
<keyword evidence="9" id="KW-1185">Reference proteome</keyword>
<dbReference type="PROSITE" id="PS50983">
    <property type="entry name" value="FE_B12_PBP"/>
    <property type="match status" value="1"/>
</dbReference>
<dbReference type="EMBL" id="LAXJ01000018">
    <property type="protein sequence ID" value="KRS11655.1"/>
    <property type="molecule type" value="Genomic_DNA"/>
</dbReference>
<organism evidence="8 9">
    <name type="scientific">Roseovarius atlanticus</name>
    <dbReference type="NCBI Taxonomy" id="1641875"/>
    <lineage>
        <taxon>Bacteria</taxon>
        <taxon>Pseudomonadati</taxon>
        <taxon>Pseudomonadota</taxon>
        <taxon>Alphaproteobacteria</taxon>
        <taxon>Rhodobacterales</taxon>
        <taxon>Roseobacteraceae</taxon>
        <taxon>Roseovarius</taxon>
    </lineage>
</organism>
<evidence type="ECO:0000256" key="2">
    <source>
        <dbReference type="ARBA" id="ARBA00008814"/>
    </source>
</evidence>
<dbReference type="InterPro" id="IPR033870">
    <property type="entry name" value="FatB"/>
</dbReference>
<dbReference type="InterPro" id="IPR002491">
    <property type="entry name" value="ABC_transptr_periplasmic_BD"/>
</dbReference>
<dbReference type="GO" id="GO:1901678">
    <property type="term" value="P:iron coordination entity transport"/>
    <property type="evidence" value="ECO:0007669"/>
    <property type="project" value="UniProtKB-ARBA"/>
</dbReference>
<feature type="signal peptide" evidence="6">
    <location>
        <begin position="1"/>
        <end position="18"/>
    </location>
</feature>
<dbReference type="Proteomes" id="UP000051295">
    <property type="component" value="Unassembled WGS sequence"/>
</dbReference>
<evidence type="ECO:0000256" key="3">
    <source>
        <dbReference type="ARBA" id="ARBA00022448"/>
    </source>
</evidence>
<dbReference type="STRING" id="1641875.XM53_15405"/>
<reference evidence="8 9" key="1">
    <citation type="submission" date="2015-04" db="EMBL/GenBank/DDBJ databases">
        <title>The draft genome sequence of Roseovarius sp.R12b.</title>
        <authorList>
            <person name="Li G."/>
            <person name="Lai Q."/>
            <person name="Shao Z."/>
            <person name="Yan P."/>
        </authorList>
    </citation>
    <scope>NUCLEOTIDE SEQUENCE [LARGE SCALE GENOMIC DNA]</scope>
    <source>
        <strain evidence="8 9">R12B</strain>
    </source>
</reference>
<dbReference type="RefSeq" id="WP_057794888.1">
    <property type="nucleotide sequence ID" value="NZ_LAXJ01000018.1"/>
</dbReference>
<proteinExistence type="inferred from homology"/>
<evidence type="ECO:0000256" key="5">
    <source>
        <dbReference type="ARBA" id="ARBA00022729"/>
    </source>
</evidence>
<feature type="domain" description="Fe/B12 periplasmic-binding" evidence="7">
    <location>
        <begin position="38"/>
        <end position="295"/>
    </location>
</feature>
<dbReference type="Gene3D" id="3.40.50.1980">
    <property type="entry name" value="Nitrogenase molybdenum iron protein domain"/>
    <property type="match status" value="2"/>
</dbReference>
<dbReference type="Pfam" id="PF01497">
    <property type="entry name" value="Peripla_BP_2"/>
    <property type="match status" value="1"/>
</dbReference>
<dbReference type="CDD" id="cd01140">
    <property type="entry name" value="FatB"/>
    <property type="match status" value="1"/>
</dbReference>
<evidence type="ECO:0000256" key="1">
    <source>
        <dbReference type="ARBA" id="ARBA00004196"/>
    </source>
</evidence>
<accession>A0A0T5NRV6</accession>
<dbReference type="PATRIC" id="fig|1641875.4.peg.891"/>
<feature type="chain" id="PRO_5006663844" evidence="6">
    <location>
        <begin position="19"/>
        <end position="295"/>
    </location>
</feature>
<dbReference type="SUPFAM" id="SSF53807">
    <property type="entry name" value="Helical backbone' metal receptor"/>
    <property type="match status" value="1"/>
</dbReference>
<comment type="similarity">
    <text evidence="2">Belongs to the bacterial solute-binding protein 8 family.</text>
</comment>
<keyword evidence="3" id="KW-0813">Transport</keyword>
<dbReference type="PANTHER" id="PTHR30532">
    <property type="entry name" value="IRON III DICITRATE-BINDING PERIPLASMIC PROTEIN"/>
    <property type="match status" value="1"/>
</dbReference>
<evidence type="ECO:0000259" key="7">
    <source>
        <dbReference type="PROSITE" id="PS50983"/>
    </source>
</evidence>
<evidence type="ECO:0000313" key="8">
    <source>
        <dbReference type="EMBL" id="KRS11655.1"/>
    </source>
</evidence>
<evidence type="ECO:0000313" key="9">
    <source>
        <dbReference type="Proteomes" id="UP000051295"/>
    </source>
</evidence>
<keyword evidence="4" id="KW-0410">Iron transport</keyword>
<keyword evidence="4" id="KW-0406">Ion transport</keyword>
<dbReference type="GO" id="GO:0030288">
    <property type="term" value="C:outer membrane-bounded periplasmic space"/>
    <property type="evidence" value="ECO:0007669"/>
    <property type="project" value="TreeGrafter"/>
</dbReference>
<comment type="subcellular location">
    <subcellularLocation>
        <location evidence="1">Cell envelope</location>
    </subcellularLocation>
</comment>
<sequence length="295" mass="31150">MLRKFAFALCLAAGPVGAQDVTVETFRGAETVAQTPETVAVYDMAALDTLEALGVEVDGTISNFYLDYLEDAAEGAARIGTLFEPDMEAVYALQPDLIIAGGRSHDQVPDLARIAPTIDMTIHEDTLATGLKRLEAYGAIFGRQEEAAALADALMRKQAEVTEAASGAGRTLIVMTNGPKVSAYGPAGRFGWLHTAFGLEVAAEEVAGSDHGEAISFEFIRQVDPDVILVIDRSAAIGDVETATSTLDNVLVRETKAWRNGKLITLDSAPIYIAAGGVQALDATMDQLLAAFSGN</sequence>
<dbReference type="OrthoDB" id="63946at2"/>
<dbReference type="InterPro" id="IPR051313">
    <property type="entry name" value="Bact_iron-sidero_bind"/>
</dbReference>
<dbReference type="PANTHER" id="PTHR30532:SF28">
    <property type="entry name" value="PETROBACTIN-BINDING PROTEIN YCLQ"/>
    <property type="match status" value="1"/>
</dbReference>
<comment type="caution">
    <text evidence="8">The sequence shown here is derived from an EMBL/GenBank/DDBJ whole genome shotgun (WGS) entry which is preliminary data.</text>
</comment>
<name>A0A0T5NRV6_9RHOB</name>
<evidence type="ECO:0000256" key="4">
    <source>
        <dbReference type="ARBA" id="ARBA00022496"/>
    </source>
</evidence>